<feature type="domain" description="C2H2-type" evidence="2">
    <location>
        <begin position="284"/>
        <end position="312"/>
    </location>
</feature>
<evidence type="ECO:0000256" key="1">
    <source>
        <dbReference type="SAM" id="MobiDB-lite"/>
    </source>
</evidence>
<organism evidence="3 4">
    <name type="scientific">Penicillium brevicompactum</name>
    <dbReference type="NCBI Taxonomy" id="5074"/>
    <lineage>
        <taxon>Eukaryota</taxon>
        <taxon>Fungi</taxon>
        <taxon>Dikarya</taxon>
        <taxon>Ascomycota</taxon>
        <taxon>Pezizomycotina</taxon>
        <taxon>Eurotiomycetes</taxon>
        <taxon>Eurotiomycetidae</taxon>
        <taxon>Eurotiales</taxon>
        <taxon>Aspergillaceae</taxon>
        <taxon>Penicillium</taxon>
    </lineage>
</organism>
<evidence type="ECO:0000259" key="2">
    <source>
        <dbReference type="SMART" id="SM00355"/>
    </source>
</evidence>
<name>A0A9W9V4Y4_PENBR</name>
<accession>A0A9W9V4Y4</accession>
<dbReference type="SMART" id="SM00355">
    <property type="entry name" value="ZnF_C2H2"/>
    <property type="match status" value="3"/>
</dbReference>
<feature type="domain" description="C2H2-type" evidence="2">
    <location>
        <begin position="318"/>
        <end position="345"/>
    </location>
</feature>
<feature type="region of interest" description="Disordered" evidence="1">
    <location>
        <begin position="432"/>
        <end position="461"/>
    </location>
</feature>
<proteinExistence type="predicted"/>
<feature type="compositionally biased region" description="Polar residues" evidence="1">
    <location>
        <begin position="434"/>
        <end position="448"/>
    </location>
</feature>
<dbReference type="PANTHER" id="PTHR35391">
    <property type="entry name" value="C2H2-TYPE DOMAIN-CONTAINING PROTEIN-RELATED"/>
    <property type="match status" value="1"/>
</dbReference>
<evidence type="ECO:0000313" key="4">
    <source>
        <dbReference type="Proteomes" id="UP001148299"/>
    </source>
</evidence>
<reference evidence="3" key="1">
    <citation type="submission" date="2022-12" db="EMBL/GenBank/DDBJ databases">
        <authorList>
            <person name="Petersen C."/>
        </authorList>
    </citation>
    <scope>NUCLEOTIDE SEQUENCE</scope>
    <source>
        <strain evidence="3">IBT 35675</strain>
    </source>
</reference>
<keyword evidence="4" id="KW-1185">Reference proteome</keyword>
<dbReference type="Proteomes" id="UP001148299">
    <property type="component" value="Unassembled WGS sequence"/>
</dbReference>
<feature type="compositionally biased region" description="Basic and acidic residues" evidence="1">
    <location>
        <begin position="500"/>
        <end position="523"/>
    </location>
</feature>
<dbReference type="PANTHER" id="PTHR35391:SF5">
    <property type="entry name" value="DUF6590 DOMAIN-CONTAINING PROTEIN"/>
    <property type="match status" value="1"/>
</dbReference>
<feature type="region of interest" description="Disordered" evidence="1">
    <location>
        <begin position="499"/>
        <end position="523"/>
    </location>
</feature>
<comment type="caution">
    <text evidence="3">The sequence shown here is derived from an EMBL/GenBank/DDBJ whole genome shotgun (WGS) entry which is preliminary data.</text>
</comment>
<evidence type="ECO:0000313" key="3">
    <source>
        <dbReference type="EMBL" id="KAJ5366386.1"/>
    </source>
</evidence>
<feature type="domain" description="C2H2-type" evidence="2">
    <location>
        <begin position="371"/>
        <end position="393"/>
    </location>
</feature>
<dbReference type="InterPro" id="IPR013087">
    <property type="entry name" value="Znf_C2H2_type"/>
</dbReference>
<gene>
    <name evidence="3" type="ORF">N7541_000327</name>
</gene>
<sequence length="523" mass="58785">MDTTSEPTAIFDATLAVRHVFKAAIAAPRLMHSEWAENRLADFDLWCASTGASTTGELSLDHQWHTIPEVRAMVIDSLSTVKTVLQNCIDEGQETKNSYIELYDWELSNMKEVESSLSLLAWLTLTIHKEGDHSGPQGEDGDFEQHEPQIHALNRHLQILLLTRPNESGSSDASAQQLDPTRLTSIQQRLIDTNLRRRNQYLKAQQHAQKLRHEFEHFKNLSSETQAFAGLSLSQANPIAGKHDMQAQDAKSAKVVEDRFENPHAWLTAPSTVLKHLMGDILPYTCIVENCAEPGNRYADRVAWLNHMNEEHGGAEEWKCFSCSKKEIHLTFEQLTDLIAHFEQHHNTVLQPPQVHGLLSGWRYRVPYEITACPLCLFESADQDALVDHTAAHVHSFSLKSLPWALREGLEEDGNGDEEYFKIYPYFEAPSFQPEPSSRSPDVSSPADTDSGEIVDSDLANDVGKQQQLTEDILERVPDDVLNLAGMSKWVEILDSACDTESRKSVDESCDTATKHDQDKAGK</sequence>
<reference evidence="3" key="2">
    <citation type="journal article" date="2023" name="IMA Fungus">
        <title>Comparative genomic study of the Penicillium genus elucidates a diverse pangenome and 15 lateral gene transfer events.</title>
        <authorList>
            <person name="Petersen C."/>
            <person name="Sorensen T."/>
            <person name="Nielsen M.R."/>
            <person name="Sondergaard T.E."/>
            <person name="Sorensen J.L."/>
            <person name="Fitzpatrick D.A."/>
            <person name="Frisvad J.C."/>
            <person name="Nielsen K.L."/>
        </authorList>
    </citation>
    <scope>NUCLEOTIDE SEQUENCE</scope>
    <source>
        <strain evidence="3">IBT 35675</strain>
    </source>
</reference>
<dbReference type="EMBL" id="JAPZBR010000001">
    <property type="protein sequence ID" value="KAJ5366386.1"/>
    <property type="molecule type" value="Genomic_DNA"/>
</dbReference>
<protein>
    <recommendedName>
        <fullName evidence="2">C2H2-type domain-containing protein</fullName>
    </recommendedName>
</protein>
<dbReference type="AlphaFoldDB" id="A0A9W9V4Y4"/>